<keyword evidence="1" id="KW-0812">Transmembrane</keyword>
<dbReference type="NCBIfam" id="TIGR02532">
    <property type="entry name" value="IV_pilin_GFxxxE"/>
    <property type="match status" value="1"/>
</dbReference>
<proteinExistence type="predicted"/>
<keyword evidence="1" id="KW-0472">Membrane</keyword>
<keyword evidence="1" id="KW-1133">Transmembrane helix</keyword>
<evidence type="ECO:0000313" key="3">
    <source>
        <dbReference type="Proteomes" id="UP000093366"/>
    </source>
</evidence>
<dbReference type="InterPro" id="IPR012902">
    <property type="entry name" value="N_methyl_site"/>
</dbReference>
<evidence type="ECO:0000256" key="1">
    <source>
        <dbReference type="SAM" id="Phobius"/>
    </source>
</evidence>
<gene>
    <name evidence="2" type="ORF">A7985_19790</name>
</gene>
<evidence type="ECO:0000313" key="2">
    <source>
        <dbReference type="EMBL" id="OCQ19661.1"/>
    </source>
</evidence>
<dbReference type="AlphaFoldDB" id="A0A1C0TLE1"/>
<dbReference type="PROSITE" id="PS00409">
    <property type="entry name" value="PROKAR_NTER_METHYL"/>
    <property type="match status" value="1"/>
</dbReference>
<evidence type="ECO:0008006" key="4">
    <source>
        <dbReference type="Google" id="ProtNLM"/>
    </source>
</evidence>
<dbReference type="EMBL" id="MAUJ01000008">
    <property type="protein sequence ID" value="OCQ19661.1"/>
    <property type="molecule type" value="Genomic_DNA"/>
</dbReference>
<reference evidence="3" key="1">
    <citation type="submission" date="2016-07" db="EMBL/GenBank/DDBJ databases">
        <authorList>
            <person name="Florea S."/>
            <person name="Webb J.S."/>
            <person name="Jaromczyk J."/>
            <person name="Schardl C.L."/>
        </authorList>
    </citation>
    <scope>NUCLEOTIDE SEQUENCE [LARGE SCALE GENOMIC DNA]</scope>
    <source>
        <strain evidence="3">IPB1</strain>
    </source>
</reference>
<protein>
    <recommendedName>
        <fullName evidence="4">Prepilin-type N-terminal cleavage/methylation domain-containing protein</fullName>
    </recommendedName>
</protein>
<accession>A0A1C0TLE1</accession>
<feature type="transmembrane region" description="Helical" evidence="1">
    <location>
        <begin position="20"/>
        <end position="46"/>
    </location>
</feature>
<dbReference type="Proteomes" id="UP000093366">
    <property type="component" value="Unassembled WGS sequence"/>
</dbReference>
<organism evidence="2 3">
    <name type="scientific">Pseudoalteromonas luteoviolacea</name>
    <dbReference type="NCBI Taxonomy" id="43657"/>
    <lineage>
        <taxon>Bacteria</taxon>
        <taxon>Pseudomonadati</taxon>
        <taxon>Pseudomonadota</taxon>
        <taxon>Gammaproteobacteria</taxon>
        <taxon>Alteromonadales</taxon>
        <taxon>Pseudoalteromonadaceae</taxon>
        <taxon>Pseudoalteromonas</taxon>
    </lineage>
</organism>
<dbReference type="Pfam" id="PF07963">
    <property type="entry name" value="N_methyl"/>
    <property type="match status" value="1"/>
</dbReference>
<comment type="caution">
    <text evidence="2">The sequence shown here is derived from an EMBL/GenBank/DDBJ whole genome shotgun (WGS) entry which is preliminary data.</text>
</comment>
<name>A0A1C0TLE1_9GAMM</name>
<dbReference type="RefSeq" id="WP_065792213.1">
    <property type="nucleotide sequence ID" value="NZ_JAGJED010000017.1"/>
</dbReference>
<sequence length="185" mass="20475">MSHFQNQVNAFTIYRKTGGYTLIELLVAMAAGLFLLSGVAMSYTAIKSTVVASKELSHAQEVVRYTSQTMTRSLKQTSKLPEVINEKSVLRVHQQAGLLACDGSIPTVEYWETYTLTNGYLTCDIGNGQVQLLRGLQALTFDNSGILISIFVTPDNLPKQFDGKIQIDIAASRLVLEKAMWRKPI</sequence>